<organism evidence="1 2">
    <name type="scientific">Hyalomma asiaticum</name>
    <name type="common">Tick</name>
    <dbReference type="NCBI Taxonomy" id="266040"/>
    <lineage>
        <taxon>Eukaryota</taxon>
        <taxon>Metazoa</taxon>
        <taxon>Ecdysozoa</taxon>
        <taxon>Arthropoda</taxon>
        <taxon>Chelicerata</taxon>
        <taxon>Arachnida</taxon>
        <taxon>Acari</taxon>
        <taxon>Parasitiformes</taxon>
        <taxon>Ixodida</taxon>
        <taxon>Ixodoidea</taxon>
        <taxon>Ixodidae</taxon>
        <taxon>Hyalomminae</taxon>
        <taxon>Hyalomma</taxon>
    </lineage>
</organism>
<keyword evidence="2" id="KW-1185">Reference proteome</keyword>
<protein>
    <submittedName>
        <fullName evidence="1">Uncharacterized protein</fullName>
    </submittedName>
</protein>
<reference evidence="1" key="1">
    <citation type="submission" date="2020-05" db="EMBL/GenBank/DDBJ databases">
        <title>Large-scale comparative analyses of tick genomes elucidate their genetic diversity and vector capacities.</title>
        <authorList>
            <person name="Jia N."/>
            <person name="Wang J."/>
            <person name="Shi W."/>
            <person name="Du L."/>
            <person name="Sun Y."/>
            <person name="Zhan W."/>
            <person name="Jiang J."/>
            <person name="Wang Q."/>
            <person name="Zhang B."/>
            <person name="Ji P."/>
            <person name="Sakyi L.B."/>
            <person name="Cui X."/>
            <person name="Yuan T."/>
            <person name="Jiang B."/>
            <person name="Yang W."/>
            <person name="Lam T.T.-Y."/>
            <person name="Chang Q."/>
            <person name="Ding S."/>
            <person name="Wang X."/>
            <person name="Zhu J."/>
            <person name="Ruan X."/>
            <person name="Zhao L."/>
            <person name="Wei J."/>
            <person name="Que T."/>
            <person name="Du C."/>
            <person name="Cheng J."/>
            <person name="Dai P."/>
            <person name="Han X."/>
            <person name="Huang E."/>
            <person name="Gao Y."/>
            <person name="Liu J."/>
            <person name="Shao H."/>
            <person name="Ye R."/>
            <person name="Li L."/>
            <person name="Wei W."/>
            <person name="Wang X."/>
            <person name="Wang C."/>
            <person name="Yang T."/>
            <person name="Huo Q."/>
            <person name="Li W."/>
            <person name="Guo W."/>
            <person name="Chen H."/>
            <person name="Zhou L."/>
            <person name="Ni X."/>
            <person name="Tian J."/>
            <person name="Zhou Y."/>
            <person name="Sheng Y."/>
            <person name="Liu T."/>
            <person name="Pan Y."/>
            <person name="Xia L."/>
            <person name="Li J."/>
            <person name="Zhao F."/>
            <person name="Cao W."/>
        </authorList>
    </citation>
    <scope>NUCLEOTIDE SEQUENCE</scope>
    <source>
        <strain evidence="1">Hyas-2018</strain>
    </source>
</reference>
<evidence type="ECO:0000313" key="2">
    <source>
        <dbReference type="Proteomes" id="UP000821845"/>
    </source>
</evidence>
<sequence>MGFIGCGGLGYWTSCKDTYKQTGEHRSAQSYMFSANNTAKFLLTYDTSETLRRKMEWFFRDVGTLPKKHGWAVYDVDFEDYTNMCYRGNFPRLKAIKRYLEI</sequence>
<accession>A0ACB7S241</accession>
<proteinExistence type="predicted"/>
<dbReference type="EMBL" id="CM023486">
    <property type="protein sequence ID" value="KAH6927981.1"/>
    <property type="molecule type" value="Genomic_DNA"/>
</dbReference>
<evidence type="ECO:0000313" key="1">
    <source>
        <dbReference type="EMBL" id="KAH6927981.1"/>
    </source>
</evidence>
<name>A0ACB7S241_HYAAI</name>
<dbReference type="Proteomes" id="UP000821845">
    <property type="component" value="Chromosome 6"/>
</dbReference>
<comment type="caution">
    <text evidence="1">The sequence shown here is derived from an EMBL/GenBank/DDBJ whole genome shotgun (WGS) entry which is preliminary data.</text>
</comment>
<gene>
    <name evidence="1" type="ORF">HPB50_010211</name>
</gene>